<evidence type="ECO:0000313" key="2">
    <source>
        <dbReference type="EMBL" id="KAF2305222.1"/>
    </source>
</evidence>
<gene>
    <name evidence="2" type="ORF">GH714_003151</name>
</gene>
<name>A0A6A6LUR9_HEVBR</name>
<sequence>MRAYFQTPTFQINYHNFDGCISIGYETASQNMGTEENKSIIGSIRASVENEKGVINFGLLNFPSARGLGNENSDTGESKSTKHLTPSVPPAHRGPDPSFEN</sequence>
<reference evidence="2 3" key="1">
    <citation type="journal article" date="2020" name="Mol. Plant">
        <title>The Chromosome-Based Rubber Tree Genome Provides New Insights into Spurge Genome Evolution and Rubber Biosynthesis.</title>
        <authorList>
            <person name="Liu J."/>
            <person name="Shi C."/>
            <person name="Shi C.C."/>
            <person name="Li W."/>
            <person name="Zhang Q.J."/>
            <person name="Zhang Y."/>
            <person name="Li K."/>
            <person name="Lu H.F."/>
            <person name="Shi C."/>
            <person name="Zhu S.T."/>
            <person name="Xiao Z.Y."/>
            <person name="Nan H."/>
            <person name="Yue Y."/>
            <person name="Zhu X.G."/>
            <person name="Wu Y."/>
            <person name="Hong X.N."/>
            <person name="Fan G.Y."/>
            <person name="Tong Y."/>
            <person name="Zhang D."/>
            <person name="Mao C.L."/>
            <person name="Liu Y.L."/>
            <person name="Hao S.J."/>
            <person name="Liu W.Q."/>
            <person name="Lv M.Q."/>
            <person name="Zhang H.B."/>
            <person name="Liu Y."/>
            <person name="Hu-Tang G.R."/>
            <person name="Wang J.P."/>
            <person name="Wang J.H."/>
            <person name="Sun Y.H."/>
            <person name="Ni S.B."/>
            <person name="Chen W.B."/>
            <person name="Zhang X.C."/>
            <person name="Jiao Y.N."/>
            <person name="Eichler E.E."/>
            <person name="Li G.H."/>
            <person name="Liu X."/>
            <person name="Gao L.Z."/>
        </authorList>
    </citation>
    <scope>NUCLEOTIDE SEQUENCE [LARGE SCALE GENOMIC DNA]</scope>
    <source>
        <strain evidence="3">cv. GT1</strain>
        <tissue evidence="2">Leaf</tissue>
    </source>
</reference>
<organism evidence="2 3">
    <name type="scientific">Hevea brasiliensis</name>
    <name type="common">Para rubber tree</name>
    <name type="synonym">Siphonia brasiliensis</name>
    <dbReference type="NCBI Taxonomy" id="3981"/>
    <lineage>
        <taxon>Eukaryota</taxon>
        <taxon>Viridiplantae</taxon>
        <taxon>Streptophyta</taxon>
        <taxon>Embryophyta</taxon>
        <taxon>Tracheophyta</taxon>
        <taxon>Spermatophyta</taxon>
        <taxon>Magnoliopsida</taxon>
        <taxon>eudicotyledons</taxon>
        <taxon>Gunneridae</taxon>
        <taxon>Pentapetalae</taxon>
        <taxon>rosids</taxon>
        <taxon>fabids</taxon>
        <taxon>Malpighiales</taxon>
        <taxon>Euphorbiaceae</taxon>
        <taxon>Crotonoideae</taxon>
        <taxon>Micrandreae</taxon>
        <taxon>Hevea</taxon>
    </lineage>
</organism>
<comment type="caution">
    <text evidence="2">The sequence shown here is derived from an EMBL/GenBank/DDBJ whole genome shotgun (WGS) entry which is preliminary data.</text>
</comment>
<evidence type="ECO:0000313" key="3">
    <source>
        <dbReference type="Proteomes" id="UP000467840"/>
    </source>
</evidence>
<feature type="region of interest" description="Disordered" evidence="1">
    <location>
        <begin position="62"/>
        <end position="101"/>
    </location>
</feature>
<dbReference type="AlphaFoldDB" id="A0A6A6LUR9"/>
<dbReference type="Proteomes" id="UP000467840">
    <property type="component" value="Chromosome 9"/>
</dbReference>
<accession>A0A6A6LUR9</accession>
<dbReference type="EMBL" id="JAAGAX010000008">
    <property type="protein sequence ID" value="KAF2305222.1"/>
    <property type="molecule type" value="Genomic_DNA"/>
</dbReference>
<proteinExistence type="predicted"/>
<keyword evidence="3" id="KW-1185">Reference proteome</keyword>
<protein>
    <submittedName>
        <fullName evidence="2">Uncharacterized protein</fullName>
    </submittedName>
</protein>
<evidence type="ECO:0000256" key="1">
    <source>
        <dbReference type="SAM" id="MobiDB-lite"/>
    </source>
</evidence>